<evidence type="ECO:0008006" key="3">
    <source>
        <dbReference type="Google" id="ProtNLM"/>
    </source>
</evidence>
<dbReference type="AlphaFoldDB" id="A0A0X1SYL6"/>
<dbReference type="Proteomes" id="UP000063229">
    <property type="component" value="Chromosome"/>
</dbReference>
<proteinExistence type="predicted"/>
<dbReference type="EMBL" id="CP014135">
    <property type="protein sequence ID" value="AMB84932.1"/>
    <property type="molecule type" value="Genomic_DNA"/>
</dbReference>
<name>A0A0X1SYL6_PSEAA</name>
<dbReference type="STRING" id="46677.AWM79_06255"/>
<protein>
    <recommendedName>
        <fullName evidence="3">Type III effector</fullName>
    </recommendedName>
</protein>
<dbReference type="KEGG" id="pagb:AWM79_06255"/>
<sequence length="280" mass="31164">MQGRYSHAVVVVKPRTLENLHLADKVQRHTQRLLPHGAGNQWLSVLSSQGESYSRGHLTRELKPEFRKQNPQIDRTYNSARAAATLQGGNCQEFADIAYTLLAARGANTPVFHVSYRNDHILVMLGDPRESSENVALVDAWPSIPVATTLSNSLINPNDLVVKKQFNSRSGNPDAQAVLSGIRPMSSVEVNQRMQAQGFPAIGPALVQELAECLKEEGQFFYDVRTLSADPSMKYTDGHQHPESFDRMSSNQLAGKLAVVREYEQKVQTHPDLYGRFKGI</sequence>
<keyword evidence="2" id="KW-1185">Reference proteome</keyword>
<accession>A0A0X1SYL6</accession>
<gene>
    <name evidence="1" type="ORF">AWM79_06255</name>
</gene>
<evidence type="ECO:0000313" key="2">
    <source>
        <dbReference type="Proteomes" id="UP000063229"/>
    </source>
</evidence>
<reference evidence="1 2" key="1">
    <citation type="submission" date="2016-01" db="EMBL/GenBank/DDBJ databases">
        <authorList>
            <person name="McClelland M."/>
            <person name="Jain A."/>
            <person name="Saraogi P."/>
            <person name="Mendelson R."/>
            <person name="Westerman R."/>
            <person name="SanMiguel P."/>
            <person name="Csonka L."/>
        </authorList>
    </citation>
    <scope>NUCLEOTIDE SEQUENCE [LARGE SCALE GENOMIC DNA]</scope>
    <source>
        <strain evidence="1 2">NCPPB 2472</strain>
    </source>
</reference>
<evidence type="ECO:0000313" key="1">
    <source>
        <dbReference type="EMBL" id="AMB84932.1"/>
    </source>
</evidence>
<organism evidence="1 2">
    <name type="scientific">Pseudomonas agarici</name>
    <dbReference type="NCBI Taxonomy" id="46677"/>
    <lineage>
        <taxon>Bacteria</taxon>
        <taxon>Pseudomonadati</taxon>
        <taxon>Pseudomonadota</taxon>
        <taxon>Gammaproteobacteria</taxon>
        <taxon>Pseudomonadales</taxon>
        <taxon>Pseudomonadaceae</taxon>
        <taxon>Pseudomonas</taxon>
    </lineage>
</organism>